<evidence type="ECO:0000259" key="14">
    <source>
        <dbReference type="PROSITE" id="PS51294"/>
    </source>
</evidence>
<dbReference type="InterPro" id="IPR009057">
    <property type="entry name" value="Homeodomain-like_sf"/>
</dbReference>
<evidence type="ECO:0000256" key="9">
    <source>
        <dbReference type="ARBA" id="ARBA00023204"/>
    </source>
</evidence>
<proteinExistence type="inferred from homology"/>
<sequence length="775" mass="87740">MTPRVMIKGGVWKNSEDEMLKASVMKYGKNQWARISSLLGRKSAKQCKSRWYEWLDPSIKKTEWTREEEEKLLHLAKLMPTQWRTIAPIIGRTATQCLEHYEKLLDEAARDDKQTDDGGGGEVGEAGSTTAARQLRPGEIDPHPETRPARPDPVDMDEDEKEMLSEARARLANTKGKKAKRKAREKQLEEAKRLTQIQKRRELHAAGIPIRGFGRVKGGIDYAKEIPFFKEPAPGVHDTEEEDARMRSEKVVMSKDRARDVGRMLQSFDGKSRDQKEAEQRKLDARRRKAFEEKNLPEALKPATQAQPPIKRARLHLPAPMVSDQELEAIAKDTESVSQLVKEGVASGSKGVADFVPDYGAVTPRTWTPNSSAPQTPSRGLAFKESWEERRRRELENLRIFQDTETPLMGGTNIQLHESDFSGVTPRRKISQTPNPISSLVSPARGHWITPQGLNSQQGLAPSIPPSPLSINSGAPSLKFSREERLRMVELREQLKKGLDLLPSPKNTYKISLDFDSMNAAIYEGEDSNVFEPDAEEAIDRERKQWKTRVETMRAESASLVSKRGLTLPASISDSSEAGHPGSLVNLVEQEIVGLARVDSDLEVILRTEDQEDKIVERIAETLNRHRPDRPQFDIVEGVYESLKNFEASQVTQKFTKLDRAEPLHGLMWSPSARKFITRNDDETLFDNATRISLTNMLETLFFLRKRSRKLETNLSLLTGGQKERHQKLSERMLQAYADWLQTSAEVHAARESEKNEAVECQRRLDEARRGVTAS</sequence>
<evidence type="ECO:0000256" key="2">
    <source>
        <dbReference type="ARBA" id="ARBA00022664"/>
    </source>
</evidence>
<dbReference type="GO" id="GO:0000974">
    <property type="term" value="C:Prp19 complex"/>
    <property type="evidence" value="ECO:0007669"/>
    <property type="project" value="InterPro"/>
</dbReference>
<evidence type="ECO:0000256" key="6">
    <source>
        <dbReference type="ARBA" id="ARBA00023054"/>
    </source>
</evidence>
<evidence type="ECO:0000256" key="4">
    <source>
        <dbReference type="ARBA" id="ARBA00022737"/>
    </source>
</evidence>
<dbReference type="CDD" id="cd11659">
    <property type="entry name" value="SANT_CDC5_II"/>
    <property type="match status" value="1"/>
</dbReference>
<dbReference type="SMART" id="SM00717">
    <property type="entry name" value="SANT"/>
    <property type="match status" value="2"/>
</dbReference>
<keyword evidence="4" id="KW-0677">Repeat</keyword>
<feature type="region of interest" description="Disordered" evidence="12">
    <location>
        <begin position="233"/>
        <end position="285"/>
    </location>
</feature>
<keyword evidence="10" id="KW-0539">Nucleus</keyword>
<comment type="similarity">
    <text evidence="1">Belongs to the CEF1 family.</text>
</comment>
<name>A0A6T6BNQ7_9RHOD</name>
<keyword evidence="8" id="KW-0508">mRNA splicing</keyword>
<accession>A0A6T6BNQ7</accession>
<keyword evidence="3" id="KW-0747">Spliceosome</keyword>
<evidence type="ECO:0000313" key="15">
    <source>
        <dbReference type="EMBL" id="CAD9230484.1"/>
    </source>
</evidence>
<dbReference type="InterPro" id="IPR047240">
    <property type="entry name" value="SANT_CDC5L_II"/>
</dbReference>
<keyword evidence="7" id="KW-0238">DNA-binding</keyword>
<keyword evidence="2" id="KW-0507">mRNA processing</keyword>
<evidence type="ECO:0000256" key="10">
    <source>
        <dbReference type="ARBA" id="ARBA00023242"/>
    </source>
</evidence>
<evidence type="ECO:0000259" key="13">
    <source>
        <dbReference type="PROSITE" id="PS50090"/>
    </source>
</evidence>
<keyword evidence="11" id="KW-0131">Cell cycle</keyword>
<dbReference type="SUPFAM" id="SSF46689">
    <property type="entry name" value="Homeodomain-like"/>
    <property type="match status" value="1"/>
</dbReference>
<dbReference type="Pfam" id="PF13921">
    <property type="entry name" value="Myb_DNA-bind_6"/>
    <property type="match status" value="1"/>
</dbReference>
<evidence type="ECO:0000256" key="5">
    <source>
        <dbReference type="ARBA" id="ARBA00022763"/>
    </source>
</evidence>
<keyword evidence="6" id="KW-0175">Coiled coil</keyword>
<evidence type="ECO:0000256" key="12">
    <source>
        <dbReference type="SAM" id="MobiDB-lite"/>
    </source>
</evidence>
<dbReference type="FunFam" id="1.10.10.60:FF:000021">
    <property type="entry name" value="CDC5 cell division cycle 5-like"/>
    <property type="match status" value="1"/>
</dbReference>
<dbReference type="PROSITE" id="PS50090">
    <property type="entry name" value="MYB_LIKE"/>
    <property type="match status" value="2"/>
</dbReference>
<dbReference type="GO" id="GO:0005681">
    <property type="term" value="C:spliceosomal complex"/>
    <property type="evidence" value="ECO:0007669"/>
    <property type="project" value="UniProtKB-KW"/>
</dbReference>
<dbReference type="Gene3D" id="1.10.10.60">
    <property type="entry name" value="Homeodomain-like"/>
    <property type="match status" value="2"/>
</dbReference>
<reference evidence="15" key="1">
    <citation type="submission" date="2021-01" db="EMBL/GenBank/DDBJ databases">
        <authorList>
            <person name="Corre E."/>
            <person name="Pelletier E."/>
            <person name="Niang G."/>
            <person name="Scheremetjew M."/>
            <person name="Finn R."/>
            <person name="Kale V."/>
            <person name="Holt S."/>
            <person name="Cochrane G."/>
            <person name="Meng A."/>
            <person name="Brown T."/>
            <person name="Cohen L."/>
        </authorList>
    </citation>
    <scope>NUCLEOTIDE SEQUENCE</scope>
    <source>
        <strain evidence="15">SAG 36.94</strain>
    </source>
</reference>
<feature type="region of interest" description="Disordered" evidence="12">
    <location>
        <begin position="109"/>
        <end position="163"/>
    </location>
</feature>
<protein>
    <submittedName>
        <fullName evidence="15">Uncharacterized protein</fullName>
    </submittedName>
</protein>
<dbReference type="AlphaFoldDB" id="A0A6T6BNQ7"/>
<dbReference type="InterPro" id="IPR021786">
    <property type="entry name" value="Cdc5p/Cef1_C"/>
</dbReference>
<feature type="domain" description="Myb-like" evidence="13">
    <location>
        <begin position="56"/>
        <end position="105"/>
    </location>
</feature>
<dbReference type="EMBL" id="HBGH01004629">
    <property type="protein sequence ID" value="CAD9230484.1"/>
    <property type="molecule type" value="Transcribed_RNA"/>
</dbReference>
<gene>
    <name evidence="15" type="ORF">CCAE0312_LOCUS2536</name>
    <name evidence="16" type="ORF">CCAE0312_LOCUS2537</name>
</gene>
<organism evidence="15">
    <name type="scientific">Compsopogon caeruleus</name>
    <dbReference type="NCBI Taxonomy" id="31354"/>
    <lineage>
        <taxon>Eukaryota</taxon>
        <taxon>Rhodophyta</taxon>
        <taxon>Compsopogonophyceae</taxon>
        <taxon>Compsopogonales</taxon>
        <taxon>Compsopogonaceae</taxon>
        <taxon>Compsopogon</taxon>
    </lineage>
</organism>
<evidence type="ECO:0000256" key="1">
    <source>
        <dbReference type="ARBA" id="ARBA00010506"/>
    </source>
</evidence>
<dbReference type="Pfam" id="PF11831">
    <property type="entry name" value="Myb_Cef"/>
    <property type="match status" value="1"/>
</dbReference>
<dbReference type="InterPro" id="IPR001005">
    <property type="entry name" value="SANT/Myb"/>
</dbReference>
<evidence type="ECO:0000256" key="11">
    <source>
        <dbReference type="ARBA" id="ARBA00023306"/>
    </source>
</evidence>
<dbReference type="GO" id="GO:0000398">
    <property type="term" value="P:mRNA splicing, via spliceosome"/>
    <property type="evidence" value="ECO:0007669"/>
    <property type="project" value="InterPro"/>
</dbReference>
<evidence type="ECO:0000256" key="8">
    <source>
        <dbReference type="ARBA" id="ARBA00023187"/>
    </source>
</evidence>
<dbReference type="FunFam" id="1.10.10.60:FF:000091">
    <property type="entry name" value="CDC5 cell division cycle 5-like"/>
    <property type="match status" value="1"/>
</dbReference>
<dbReference type="EMBL" id="HBGH01004630">
    <property type="protein sequence ID" value="CAD9230485.1"/>
    <property type="molecule type" value="Transcribed_RNA"/>
</dbReference>
<evidence type="ECO:0000313" key="16">
    <source>
        <dbReference type="EMBL" id="CAD9230485.1"/>
    </source>
</evidence>
<dbReference type="GO" id="GO:0003677">
    <property type="term" value="F:DNA binding"/>
    <property type="evidence" value="ECO:0007669"/>
    <property type="project" value="UniProtKB-KW"/>
</dbReference>
<dbReference type="PANTHER" id="PTHR45885:SF1">
    <property type="entry name" value="CELL DIVISION CYCLE 5-LIKE PROTEIN"/>
    <property type="match status" value="1"/>
</dbReference>
<evidence type="ECO:0000256" key="7">
    <source>
        <dbReference type="ARBA" id="ARBA00023125"/>
    </source>
</evidence>
<dbReference type="PANTHER" id="PTHR45885">
    <property type="entry name" value="CELL DIVISION CYCLE 5-LIKE PROTEIN"/>
    <property type="match status" value="1"/>
</dbReference>
<evidence type="ECO:0000256" key="3">
    <source>
        <dbReference type="ARBA" id="ARBA00022728"/>
    </source>
</evidence>
<keyword evidence="9" id="KW-0234">DNA repair</keyword>
<dbReference type="InterPro" id="IPR047242">
    <property type="entry name" value="CDC5L/Cef1"/>
</dbReference>
<feature type="domain" description="HTH myb-type" evidence="14">
    <location>
        <begin position="4"/>
        <end position="59"/>
    </location>
</feature>
<dbReference type="CDD" id="cd00167">
    <property type="entry name" value="SANT"/>
    <property type="match status" value="1"/>
</dbReference>
<feature type="domain" description="Myb-like" evidence="13">
    <location>
        <begin position="4"/>
        <end position="55"/>
    </location>
</feature>
<feature type="compositionally biased region" description="Basic and acidic residues" evidence="12">
    <location>
        <begin position="136"/>
        <end position="153"/>
    </location>
</feature>
<feature type="compositionally biased region" description="Basic and acidic residues" evidence="12">
    <location>
        <begin position="244"/>
        <end position="262"/>
    </location>
</feature>
<dbReference type="PROSITE" id="PS51294">
    <property type="entry name" value="HTH_MYB"/>
    <property type="match status" value="2"/>
</dbReference>
<dbReference type="GO" id="GO:0006355">
    <property type="term" value="P:regulation of DNA-templated transcription"/>
    <property type="evidence" value="ECO:0007669"/>
    <property type="project" value="UniProtKB-ARBA"/>
</dbReference>
<dbReference type="GO" id="GO:0006281">
    <property type="term" value="P:DNA repair"/>
    <property type="evidence" value="ECO:0007669"/>
    <property type="project" value="UniProtKB-KW"/>
</dbReference>
<dbReference type="InterPro" id="IPR017930">
    <property type="entry name" value="Myb_dom"/>
</dbReference>
<keyword evidence="5" id="KW-0227">DNA damage</keyword>
<feature type="compositionally biased region" description="Basic and acidic residues" evidence="12">
    <location>
        <begin position="270"/>
        <end position="283"/>
    </location>
</feature>
<feature type="domain" description="HTH myb-type" evidence="14">
    <location>
        <begin position="60"/>
        <end position="109"/>
    </location>
</feature>